<dbReference type="Proteomes" id="UP000641386">
    <property type="component" value="Unassembled WGS sequence"/>
</dbReference>
<organism evidence="2 3">
    <name type="scientific">Streptomyces spiralis</name>
    <dbReference type="NCBI Taxonomy" id="66376"/>
    <lineage>
        <taxon>Bacteria</taxon>
        <taxon>Bacillati</taxon>
        <taxon>Actinomycetota</taxon>
        <taxon>Actinomycetes</taxon>
        <taxon>Kitasatosporales</taxon>
        <taxon>Streptomycetaceae</taxon>
        <taxon>Streptomyces</taxon>
    </lineage>
</organism>
<comment type="caution">
    <text evidence="2">The sequence shown here is derived from an EMBL/GenBank/DDBJ whole genome shotgun (WGS) entry which is preliminary data.</text>
</comment>
<proteinExistence type="predicted"/>
<reference evidence="2" key="1">
    <citation type="journal article" date="2014" name="Int. J. Syst. Evol. Microbiol.">
        <title>Complete genome sequence of Corynebacterium casei LMG S-19264T (=DSM 44701T), isolated from a smear-ripened cheese.</title>
        <authorList>
            <consortium name="US DOE Joint Genome Institute (JGI-PGF)"/>
            <person name="Walter F."/>
            <person name="Albersmeier A."/>
            <person name="Kalinowski J."/>
            <person name="Ruckert C."/>
        </authorList>
    </citation>
    <scope>NUCLEOTIDE SEQUENCE</scope>
    <source>
        <strain evidence="2">JCM 3302</strain>
    </source>
</reference>
<gene>
    <name evidence="2" type="ORF">GCM10014715_74590</name>
</gene>
<dbReference type="EMBL" id="BNBC01000053">
    <property type="protein sequence ID" value="GHF07807.1"/>
    <property type="molecule type" value="Genomic_DNA"/>
</dbReference>
<reference evidence="2" key="2">
    <citation type="submission" date="2020-09" db="EMBL/GenBank/DDBJ databases">
        <authorList>
            <person name="Sun Q."/>
            <person name="Ohkuma M."/>
        </authorList>
    </citation>
    <scope>NUCLEOTIDE SEQUENCE</scope>
    <source>
        <strain evidence="2">JCM 3302</strain>
    </source>
</reference>
<feature type="compositionally biased region" description="Basic residues" evidence="1">
    <location>
        <begin position="48"/>
        <end position="60"/>
    </location>
</feature>
<feature type="region of interest" description="Disordered" evidence="1">
    <location>
        <begin position="34"/>
        <end position="64"/>
    </location>
</feature>
<sequence>MTKPLNGESASEAMARHKAAMAQRKAALELMARQAAEGKNQAVEKEGRHKRRRRRAKGKAKAAPAELELRVGRVSTSVRTVSGGLPSLRKRR</sequence>
<evidence type="ECO:0000313" key="2">
    <source>
        <dbReference type="EMBL" id="GHF07807.1"/>
    </source>
</evidence>
<evidence type="ECO:0000313" key="3">
    <source>
        <dbReference type="Proteomes" id="UP000641386"/>
    </source>
</evidence>
<accession>A0A919AI47</accession>
<name>A0A919AI47_9ACTN</name>
<protein>
    <submittedName>
        <fullName evidence="2">Uncharacterized protein</fullName>
    </submittedName>
</protein>
<evidence type="ECO:0000256" key="1">
    <source>
        <dbReference type="SAM" id="MobiDB-lite"/>
    </source>
</evidence>
<dbReference type="AlphaFoldDB" id="A0A919AI47"/>
<keyword evidence="3" id="KW-1185">Reference proteome</keyword>
<feature type="region of interest" description="Disordered" evidence="1">
    <location>
        <begin position="1"/>
        <end position="20"/>
    </location>
</feature>